<dbReference type="PANTHER" id="PTHR36513">
    <property type="entry name" value="ABC TRANSMEMBRANE TYPE-1 DOMAIN-CONTAINING PROTEIN"/>
    <property type="match status" value="1"/>
</dbReference>
<keyword evidence="1" id="KW-0732">Signal</keyword>
<dbReference type="EMBL" id="LPUF01000001">
    <property type="protein sequence ID" value="OQK17464.1"/>
    <property type="molecule type" value="Genomic_DNA"/>
</dbReference>
<reference evidence="2 3" key="1">
    <citation type="submission" date="2015-12" db="EMBL/GenBank/DDBJ databases">
        <authorList>
            <person name="Shamseldin A."/>
            <person name="Moawad H."/>
            <person name="Abd El-Rahim W.M."/>
            <person name="Sadowsky M.J."/>
        </authorList>
    </citation>
    <scope>NUCLEOTIDE SEQUENCE [LARGE SCALE GENOMIC DNA]</scope>
    <source>
        <strain evidence="2 3">WF1</strain>
    </source>
</reference>
<proteinExistence type="predicted"/>
<feature type="chain" id="PRO_5012506265" description="Alpha/beta hydrolase" evidence="1">
    <location>
        <begin position="21"/>
        <end position="424"/>
    </location>
</feature>
<dbReference type="SUPFAM" id="SSF53474">
    <property type="entry name" value="alpha/beta-Hydrolases"/>
    <property type="match status" value="1"/>
</dbReference>
<dbReference type="Gene3D" id="3.40.50.1820">
    <property type="entry name" value="alpha/beta hydrolase"/>
    <property type="match status" value="1"/>
</dbReference>
<protein>
    <recommendedName>
        <fullName evidence="4">Alpha/beta hydrolase</fullName>
    </recommendedName>
</protein>
<evidence type="ECO:0000313" key="2">
    <source>
        <dbReference type="EMBL" id="OQK17464.1"/>
    </source>
</evidence>
<dbReference type="RefSeq" id="WP_080522073.1">
    <property type="nucleotide sequence ID" value="NZ_LPUF01000001.1"/>
</dbReference>
<organism evidence="2 3">
    <name type="scientific">Methyloprofundus sedimenti</name>
    <dbReference type="NCBI Taxonomy" id="1420851"/>
    <lineage>
        <taxon>Bacteria</taxon>
        <taxon>Pseudomonadati</taxon>
        <taxon>Pseudomonadota</taxon>
        <taxon>Gammaproteobacteria</taxon>
        <taxon>Methylococcales</taxon>
        <taxon>Methylococcaceae</taxon>
        <taxon>Methyloprofundus</taxon>
    </lineage>
</organism>
<dbReference type="Proteomes" id="UP000191980">
    <property type="component" value="Unassembled WGS sequence"/>
</dbReference>
<dbReference type="PANTHER" id="PTHR36513:SF1">
    <property type="entry name" value="TRANSMEMBRANE PROTEIN"/>
    <property type="match status" value="1"/>
</dbReference>
<keyword evidence="3" id="KW-1185">Reference proteome</keyword>
<dbReference type="Pfam" id="PF05990">
    <property type="entry name" value="DUF900"/>
    <property type="match status" value="1"/>
</dbReference>
<evidence type="ECO:0000313" key="3">
    <source>
        <dbReference type="Proteomes" id="UP000191980"/>
    </source>
</evidence>
<sequence length="424" mass="47444">MTAILIRTIPCLLVSMAFLAGCSSSHKLMPTPNIYLQENSYPANRVPPDLQESSVDLLYVTDRAPEHNDLNELSYGAKRSASMAFGSAVVEIGDYLSWADLVKKSESEQRDSSSQLNVISRTEQGRFPETPYPFSIVDGILLNDEKVEAEHKRIATEFRKELNRRLMMSDDKTVLVFVHGFNNTFDFAASSLAEVWHFLGRQGVPILYTWPAASGGLFGYFTDRESGEFTIYHLKQLLRLLASYPEVKAINIIAHSRGTDVTTTALRELVIEAWASGHHPSQRLRIKNLVLAAPDLDLGVVQQRLMAEKFGPAIGQITIYTTQADQALGVSEALMSGVRFGRMKPTDLGQRAENIFKEVTNVSFIDVGEVKGFGHAYFRSSPATSSDLIRTLLTDDRPGELGRPLQHRQGNFWKIPKDYLLQFR</sequence>
<dbReference type="InterPro" id="IPR010297">
    <property type="entry name" value="DUF900_hydrolase"/>
</dbReference>
<comment type="caution">
    <text evidence="2">The sequence shown here is derived from an EMBL/GenBank/DDBJ whole genome shotgun (WGS) entry which is preliminary data.</text>
</comment>
<dbReference type="PROSITE" id="PS51257">
    <property type="entry name" value="PROKAR_LIPOPROTEIN"/>
    <property type="match status" value="1"/>
</dbReference>
<dbReference type="AlphaFoldDB" id="A0A1V8M7B1"/>
<name>A0A1V8M7B1_9GAMM</name>
<dbReference type="STRING" id="1420851.AU255_06180"/>
<accession>A0A1V8M7B1</accession>
<evidence type="ECO:0000256" key="1">
    <source>
        <dbReference type="SAM" id="SignalP"/>
    </source>
</evidence>
<evidence type="ECO:0008006" key="4">
    <source>
        <dbReference type="Google" id="ProtNLM"/>
    </source>
</evidence>
<dbReference type="InterPro" id="IPR029058">
    <property type="entry name" value="AB_hydrolase_fold"/>
</dbReference>
<gene>
    <name evidence="2" type="ORF">AU255_06180</name>
</gene>
<feature type="signal peptide" evidence="1">
    <location>
        <begin position="1"/>
        <end position="20"/>
    </location>
</feature>
<dbReference type="OrthoDB" id="9797755at2"/>